<dbReference type="EMBL" id="LAZR01021802">
    <property type="protein sequence ID" value="KKL84073.1"/>
    <property type="molecule type" value="Genomic_DNA"/>
</dbReference>
<protein>
    <recommendedName>
        <fullName evidence="2">Sucrose phosphatase-like domain-containing protein</fullName>
    </recommendedName>
</protein>
<proteinExistence type="predicted"/>
<dbReference type="AlphaFoldDB" id="A0A0F9FCU8"/>
<feature type="non-terminal residue" evidence="1">
    <location>
        <position position="90"/>
    </location>
</feature>
<sequence length="90" mass="10229">MLTIAIDFDDTFSADPDLWREFVRIATGRRYKHICILVTNRTEEKGNDVRAEVGDLMPIVFAGEFSKRSMAANAGYLVDIWCDDSPELVE</sequence>
<reference evidence="1" key="1">
    <citation type="journal article" date="2015" name="Nature">
        <title>Complex archaea that bridge the gap between prokaryotes and eukaryotes.</title>
        <authorList>
            <person name="Spang A."/>
            <person name="Saw J.H."/>
            <person name="Jorgensen S.L."/>
            <person name="Zaremba-Niedzwiedzka K."/>
            <person name="Martijn J."/>
            <person name="Lind A.E."/>
            <person name="van Eijk R."/>
            <person name="Schleper C."/>
            <person name="Guy L."/>
            <person name="Ettema T.J."/>
        </authorList>
    </citation>
    <scope>NUCLEOTIDE SEQUENCE</scope>
</reference>
<evidence type="ECO:0000313" key="1">
    <source>
        <dbReference type="EMBL" id="KKL84073.1"/>
    </source>
</evidence>
<evidence type="ECO:0008006" key="2">
    <source>
        <dbReference type="Google" id="ProtNLM"/>
    </source>
</evidence>
<accession>A0A0F9FCU8</accession>
<name>A0A0F9FCU8_9ZZZZ</name>
<comment type="caution">
    <text evidence="1">The sequence shown here is derived from an EMBL/GenBank/DDBJ whole genome shotgun (WGS) entry which is preliminary data.</text>
</comment>
<gene>
    <name evidence="1" type="ORF">LCGC14_1968330</name>
</gene>
<organism evidence="1">
    <name type="scientific">marine sediment metagenome</name>
    <dbReference type="NCBI Taxonomy" id="412755"/>
    <lineage>
        <taxon>unclassified sequences</taxon>
        <taxon>metagenomes</taxon>
        <taxon>ecological metagenomes</taxon>
    </lineage>
</organism>